<dbReference type="EMBL" id="JAUKUA010000003">
    <property type="protein sequence ID" value="KAK0719106.1"/>
    <property type="molecule type" value="Genomic_DNA"/>
</dbReference>
<gene>
    <name evidence="2" type="ORF">B0H67DRAFT_572497</name>
</gene>
<protein>
    <submittedName>
        <fullName evidence="2">Uncharacterized protein</fullName>
    </submittedName>
</protein>
<keyword evidence="3" id="KW-1185">Reference proteome</keyword>
<keyword evidence="1" id="KW-0732">Signal</keyword>
<organism evidence="2 3">
    <name type="scientific">Lasiosphaeris hirsuta</name>
    <dbReference type="NCBI Taxonomy" id="260670"/>
    <lineage>
        <taxon>Eukaryota</taxon>
        <taxon>Fungi</taxon>
        <taxon>Dikarya</taxon>
        <taxon>Ascomycota</taxon>
        <taxon>Pezizomycotina</taxon>
        <taxon>Sordariomycetes</taxon>
        <taxon>Sordariomycetidae</taxon>
        <taxon>Sordariales</taxon>
        <taxon>Lasiosphaeriaceae</taxon>
        <taxon>Lasiosphaeris</taxon>
    </lineage>
</organism>
<feature type="signal peptide" evidence="1">
    <location>
        <begin position="1"/>
        <end position="21"/>
    </location>
</feature>
<evidence type="ECO:0000256" key="1">
    <source>
        <dbReference type="SAM" id="SignalP"/>
    </source>
</evidence>
<dbReference type="AlphaFoldDB" id="A0AA40DZU5"/>
<reference evidence="2" key="1">
    <citation type="submission" date="2023-06" db="EMBL/GenBank/DDBJ databases">
        <title>Genome-scale phylogeny and comparative genomics of the fungal order Sordariales.</title>
        <authorList>
            <consortium name="Lawrence Berkeley National Laboratory"/>
            <person name="Hensen N."/>
            <person name="Bonometti L."/>
            <person name="Westerberg I."/>
            <person name="Brannstrom I.O."/>
            <person name="Guillou S."/>
            <person name="Cros-Aarteil S."/>
            <person name="Calhoun S."/>
            <person name="Haridas S."/>
            <person name="Kuo A."/>
            <person name="Mondo S."/>
            <person name="Pangilinan J."/>
            <person name="Riley R."/>
            <person name="Labutti K."/>
            <person name="Andreopoulos B."/>
            <person name="Lipzen A."/>
            <person name="Chen C."/>
            <person name="Yanf M."/>
            <person name="Daum C."/>
            <person name="Ng V."/>
            <person name="Clum A."/>
            <person name="Steindorff A."/>
            <person name="Ohm R."/>
            <person name="Martin F."/>
            <person name="Silar P."/>
            <person name="Natvig D."/>
            <person name="Lalanne C."/>
            <person name="Gautier V."/>
            <person name="Ament-Velasquez S.L."/>
            <person name="Kruys A."/>
            <person name="Hutchinson M.I."/>
            <person name="Powell A.J."/>
            <person name="Barry K."/>
            <person name="Miller A.N."/>
            <person name="Grigoriev I.V."/>
            <person name="Debuchy R."/>
            <person name="Gladieux P."/>
            <person name="Thoren M.H."/>
            <person name="Johannesson H."/>
        </authorList>
    </citation>
    <scope>NUCLEOTIDE SEQUENCE</scope>
    <source>
        <strain evidence="2">SMH4607-1</strain>
    </source>
</reference>
<name>A0AA40DZU5_9PEZI</name>
<feature type="chain" id="PRO_5041199888" evidence="1">
    <location>
        <begin position="22"/>
        <end position="136"/>
    </location>
</feature>
<dbReference type="Proteomes" id="UP001172102">
    <property type="component" value="Unassembled WGS sequence"/>
</dbReference>
<evidence type="ECO:0000313" key="2">
    <source>
        <dbReference type="EMBL" id="KAK0719106.1"/>
    </source>
</evidence>
<accession>A0AA40DZU5</accession>
<comment type="caution">
    <text evidence="2">The sequence shown here is derived from an EMBL/GenBank/DDBJ whole genome shotgun (WGS) entry which is preliminary data.</text>
</comment>
<evidence type="ECO:0000313" key="3">
    <source>
        <dbReference type="Proteomes" id="UP001172102"/>
    </source>
</evidence>
<proteinExistence type="predicted"/>
<sequence length="136" mass="14244">MEKLAVVLAAITAGFPSLVMAFQIHGGSYLAHSIQTISTVEPVVCTSSATATWFATTGCEIPCPSTARCIADLAVTVPCGCDRVRVTVTTTTRCPGPSITTCYQCQTGWGLFTVRLPCPTTPPEVPTTTATALARF</sequence>